<feature type="non-terminal residue" evidence="3">
    <location>
        <position position="117"/>
    </location>
</feature>
<dbReference type="InterPro" id="IPR002773">
    <property type="entry name" value="Deoxyhypusine_synthase"/>
</dbReference>
<dbReference type="InterPro" id="IPR036982">
    <property type="entry name" value="Deoxyhypusine_synthase_sf"/>
</dbReference>
<dbReference type="InterPro" id="IPR029035">
    <property type="entry name" value="DHS-like_NAD/FAD-binding_dom"/>
</dbReference>
<dbReference type="OMA" id="ERRIPWC"/>
<sequence>MSVEEIPSVARDAVLKKSSLPKEKQFVKGYDFNDGIDYNAIFESYKTSGFQATNLGLAIEEINKMLLCRDQSLRSEDHDDMESDPFIRRKSNCTIFLGYTSNMASSGIRDTIRFLVQ</sequence>
<dbReference type="GO" id="GO:0005737">
    <property type="term" value="C:cytoplasm"/>
    <property type="evidence" value="ECO:0007669"/>
    <property type="project" value="TreeGrafter"/>
</dbReference>
<dbReference type="GO" id="GO:0034038">
    <property type="term" value="F:deoxyhypusine synthase activity"/>
    <property type="evidence" value="ECO:0007669"/>
    <property type="project" value="TreeGrafter"/>
</dbReference>
<reference evidence="3 4" key="1">
    <citation type="submission" date="2013-11" db="EMBL/GenBank/DDBJ databases">
        <title>Genome sequencing of Stegodyphus mimosarum.</title>
        <authorList>
            <person name="Bechsgaard J."/>
        </authorList>
    </citation>
    <scope>NUCLEOTIDE SEQUENCE [LARGE SCALE GENOMIC DNA]</scope>
</reference>
<evidence type="ECO:0000313" key="3">
    <source>
        <dbReference type="EMBL" id="KFM59969.1"/>
    </source>
</evidence>
<evidence type="ECO:0000256" key="1">
    <source>
        <dbReference type="ARBA" id="ARBA00009892"/>
    </source>
</evidence>
<dbReference type="PANTHER" id="PTHR11703">
    <property type="entry name" value="DEOXYHYPUSINE SYNTHASE"/>
    <property type="match status" value="1"/>
</dbReference>
<accession>A0A087T4D0</accession>
<dbReference type="STRING" id="407821.A0A087T4D0"/>
<keyword evidence="2" id="KW-0520">NAD</keyword>
<name>A0A087T4D0_STEMI</name>
<organism evidence="3 4">
    <name type="scientific">Stegodyphus mimosarum</name>
    <name type="common">African social velvet spider</name>
    <dbReference type="NCBI Taxonomy" id="407821"/>
    <lineage>
        <taxon>Eukaryota</taxon>
        <taxon>Metazoa</taxon>
        <taxon>Ecdysozoa</taxon>
        <taxon>Arthropoda</taxon>
        <taxon>Chelicerata</taxon>
        <taxon>Arachnida</taxon>
        <taxon>Araneae</taxon>
        <taxon>Araneomorphae</taxon>
        <taxon>Entelegynae</taxon>
        <taxon>Eresoidea</taxon>
        <taxon>Eresidae</taxon>
        <taxon>Stegodyphus</taxon>
    </lineage>
</organism>
<evidence type="ECO:0000256" key="2">
    <source>
        <dbReference type="ARBA" id="ARBA00023027"/>
    </source>
</evidence>
<dbReference type="SUPFAM" id="SSF52467">
    <property type="entry name" value="DHS-like NAD/FAD-binding domain"/>
    <property type="match status" value="1"/>
</dbReference>
<dbReference type="Gene3D" id="3.40.910.10">
    <property type="entry name" value="Deoxyhypusine synthase"/>
    <property type="match status" value="1"/>
</dbReference>
<protein>
    <submittedName>
        <fullName evidence="3">Putative deoxyhypusine synthase</fullName>
    </submittedName>
</protein>
<dbReference type="Pfam" id="PF01916">
    <property type="entry name" value="DS"/>
    <property type="match status" value="1"/>
</dbReference>
<gene>
    <name evidence="3" type="ORF">X975_14879</name>
</gene>
<comment type="similarity">
    <text evidence="1">Belongs to the deoxyhypusine synthase family.</text>
</comment>
<keyword evidence="4" id="KW-1185">Reference proteome</keyword>
<dbReference type="OrthoDB" id="294378at2759"/>
<proteinExistence type="inferred from homology"/>
<dbReference type="PANTHER" id="PTHR11703:SF0">
    <property type="entry name" value="DEOXYHYPUSINE SYNTHASE"/>
    <property type="match status" value="1"/>
</dbReference>
<dbReference type="AlphaFoldDB" id="A0A087T4D0"/>
<evidence type="ECO:0000313" key="4">
    <source>
        <dbReference type="Proteomes" id="UP000054359"/>
    </source>
</evidence>
<dbReference type="EMBL" id="KK113363">
    <property type="protein sequence ID" value="KFM59969.1"/>
    <property type="molecule type" value="Genomic_DNA"/>
</dbReference>
<dbReference type="Proteomes" id="UP000054359">
    <property type="component" value="Unassembled WGS sequence"/>
</dbReference>